<evidence type="ECO:0000256" key="1">
    <source>
        <dbReference type="SAM" id="Phobius"/>
    </source>
</evidence>
<comment type="caution">
    <text evidence="2">The sequence shown here is derived from an EMBL/GenBank/DDBJ whole genome shotgun (WGS) entry which is preliminary data.</text>
</comment>
<organism evidence="2 3">
    <name type="scientific">Paenibacillus chartarius</name>
    <dbReference type="NCBI Taxonomy" id="747481"/>
    <lineage>
        <taxon>Bacteria</taxon>
        <taxon>Bacillati</taxon>
        <taxon>Bacillota</taxon>
        <taxon>Bacilli</taxon>
        <taxon>Bacillales</taxon>
        <taxon>Paenibacillaceae</taxon>
        <taxon>Paenibacillus</taxon>
    </lineage>
</organism>
<proteinExistence type="predicted"/>
<accession>A0ABV6DQH0</accession>
<dbReference type="RefSeq" id="WP_377472320.1">
    <property type="nucleotide sequence ID" value="NZ_JBHLWN010000077.1"/>
</dbReference>
<feature type="transmembrane region" description="Helical" evidence="1">
    <location>
        <begin position="12"/>
        <end position="31"/>
    </location>
</feature>
<keyword evidence="1" id="KW-1133">Transmembrane helix</keyword>
<evidence type="ECO:0000313" key="3">
    <source>
        <dbReference type="Proteomes" id="UP001589776"/>
    </source>
</evidence>
<reference evidence="2 3" key="1">
    <citation type="submission" date="2024-09" db="EMBL/GenBank/DDBJ databases">
        <authorList>
            <person name="Sun Q."/>
            <person name="Mori K."/>
        </authorList>
    </citation>
    <scope>NUCLEOTIDE SEQUENCE [LARGE SCALE GENOMIC DNA]</scope>
    <source>
        <strain evidence="2 3">CCM 7759</strain>
    </source>
</reference>
<protein>
    <submittedName>
        <fullName evidence="2">Uncharacterized protein</fullName>
    </submittedName>
</protein>
<dbReference type="Proteomes" id="UP001589776">
    <property type="component" value="Unassembled WGS sequence"/>
</dbReference>
<sequence length="306" mass="34677">MEKRLTRTDYLFALLFIVMLVAIVGSFFFGMRTGQNQIEAKYQKLLAPKPDAAKEPGAYEQQVLVSFYHTIYSPYMEFERKWFQAMNDIELNSTTIDSAAQLRELGKIASSQYDSLQAKPVPATSPLLVEAQQNYMKGLKLFGQAASEMTSSANTMKGAELIAALEKNSFYTQARDFVLLAQNNYYDSIVKWYESIDTNYKPVDAGKKLTLDEWGQLSLISKNDYIAAMMLNQKWFRPFKPQDLALRIDEFIAGGQAKQLGVNDVQQAVQLMISTNAVRSGDFIRGKTKYYGGETLPQLPFFIEQT</sequence>
<name>A0ABV6DQH0_9BACL</name>
<dbReference type="EMBL" id="JBHLWN010000077">
    <property type="protein sequence ID" value="MFC0214895.1"/>
    <property type="molecule type" value="Genomic_DNA"/>
</dbReference>
<keyword evidence="1" id="KW-0812">Transmembrane</keyword>
<gene>
    <name evidence="2" type="ORF">ACFFK0_21025</name>
</gene>
<keyword evidence="3" id="KW-1185">Reference proteome</keyword>
<evidence type="ECO:0000313" key="2">
    <source>
        <dbReference type="EMBL" id="MFC0214895.1"/>
    </source>
</evidence>
<keyword evidence="1" id="KW-0472">Membrane</keyword>